<accession>A0ABW0NIA0</accession>
<evidence type="ECO:0000256" key="1">
    <source>
        <dbReference type="SAM" id="MobiDB-lite"/>
    </source>
</evidence>
<proteinExistence type="predicted"/>
<feature type="region of interest" description="Disordered" evidence="1">
    <location>
        <begin position="1"/>
        <end position="59"/>
    </location>
</feature>
<evidence type="ECO:0000313" key="3">
    <source>
        <dbReference type="Proteomes" id="UP001596037"/>
    </source>
</evidence>
<dbReference type="EMBL" id="JBHSMF010000010">
    <property type="protein sequence ID" value="MFC5500010.1"/>
    <property type="molecule type" value="Genomic_DNA"/>
</dbReference>
<keyword evidence="3" id="KW-1185">Reference proteome</keyword>
<gene>
    <name evidence="2" type="ORF">ACFPOE_20880</name>
</gene>
<feature type="compositionally biased region" description="Low complexity" evidence="1">
    <location>
        <begin position="42"/>
        <end position="59"/>
    </location>
</feature>
<name>A0ABW0NIA0_9BURK</name>
<reference evidence="3" key="1">
    <citation type="journal article" date="2019" name="Int. J. Syst. Evol. Microbiol.">
        <title>The Global Catalogue of Microorganisms (GCM) 10K type strain sequencing project: providing services to taxonomists for standard genome sequencing and annotation.</title>
        <authorList>
            <consortium name="The Broad Institute Genomics Platform"/>
            <consortium name="The Broad Institute Genome Sequencing Center for Infectious Disease"/>
            <person name="Wu L."/>
            <person name="Ma J."/>
        </authorList>
    </citation>
    <scope>NUCLEOTIDE SEQUENCE [LARGE SCALE GENOMIC DNA]</scope>
    <source>
        <strain evidence="3">CCUG 57401</strain>
    </source>
</reference>
<dbReference type="RefSeq" id="WP_376852255.1">
    <property type="nucleotide sequence ID" value="NZ_JBHSMF010000010.1"/>
</dbReference>
<protein>
    <submittedName>
        <fullName evidence="2">Uncharacterized protein</fullName>
    </submittedName>
</protein>
<organism evidence="2 3">
    <name type="scientific">Caenimonas terrae</name>
    <dbReference type="NCBI Taxonomy" id="696074"/>
    <lineage>
        <taxon>Bacteria</taxon>
        <taxon>Pseudomonadati</taxon>
        <taxon>Pseudomonadota</taxon>
        <taxon>Betaproteobacteria</taxon>
        <taxon>Burkholderiales</taxon>
        <taxon>Comamonadaceae</taxon>
        <taxon>Caenimonas</taxon>
    </lineage>
</organism>
<evidence type="ECO:0000313" key="2">
    <source>
        <dbReference type="EMBL" id="MFC5500010.1"/>
    </source>
</evidence>
<comment type="caution">
    <text evidence="2">The sequence shown here is derived from an EMBL/GenBank/DDBJ whole genome shotgun (WGS) entry which is preliminary data.</text>
</comment>
<sequence>MATPNYGYEKRQKELAKKRKKEDKLKAKSERKTGEGEGSGQDGQQDDNTPPAGGTPTPG</sequence>
<feature type="compositionally biased region" description="Basic and acidic residues" evidence="1">
    <location>
        <begin position="22"/>
        <end position="35"/>
    </location>
</feature>
<dbReference type="Proteomes" id="UP001596037">
    <property type="component" value="Unassembled WGS sequence"/>
</dbReference>